<dbReference type="Pfam" id="PF13868">
    <property type="entry name" value="TPH"/>
    <property type="match status" value="1"/>
</dbReference>
<comment type="similarity">
    <text evidence="5">Belongs to the CFAP53 family.</text>
</comment>
<organism evidence="9 10">
    <name type="scientific">Blattamonas nauphoetae</name>
    <dbReference type="NCBI Taxonomy" id="2049346"/>
    <lineage>
        <taxon>Eukaryota</taxon>
        <taxon>Metamonada</taxon>
        <taxon>Preaxostyla</taxon>
        <taxon>Oxymonadida</taxon>
        <taxon>Blattamonas</taxon>
    </lineage>
</organism>
<evidence type="ECO:0000256" key="7">
    <source>
        <dbReference type="SAM" id="Coils"/>
    </source>
</evidence>
<dbReference type="PANTHER" id="PTHR31183:SF1">
    <property type="entry name" value="CILIA- AND FLAGELLA-ASSOCIATED PROTEIN 53"/>
    <property type="match status" value="1"/>
</dbReference>
<dbReference type="Proteomes" id="UP001281761">
    <property type="component" value="Unassembled WGS sequence"/>
</dbReference>
<accession>A0ABQ9Y4F0</accession>
<evidence type="ECO:0000256" key="1">
    <source>
        <dbReference type="ARBA" id="ARBA00004138"/>
    </source>
</evidence>
<feature type="coiled-coil region" evidence="7">
    <location>
        <begin position="46"/>
        <end position="102"/>
    </location>
</feature>
<name>A0ABQ9Y4F0_9EUKA</name>
<evidence type="ECO:0000256" key="3">
    <source>
        <dbReference type="ARBA" id="ARBA00023069"/>
    </source>
</evidence>
<keyword evidence="3" id="KW-0969">Cilium</keyword>
<evidence type="ECO:0000256" key="6">
    <source>
        <dbReference type="ARBA" id="ARBA00033773"/>
    </source>
</evidence>
<reference evidence="9 10" key="1">
    <citation type="journal article" date="2022" name="bioRxiv">
        <title>Genomics of Preaxostyla Flagellates Illuminates Evolutionary Transitions and the Path Towards Mitochondrial Loss.</title>
        <authorList>
            <person name="Novak L.V.F."/>
            <person name="Treitli S.C."/>
            <person name="Pyrih J."/>
            <person name="Halakuc P."/>
            <person name="Pipaliya S.V."/>
            <person name="Vacek V."/>
            <person name="Brzon O."/>
            <person name="Soukal P."/>
            <person name="Eme L."/>
            <person name="Dacks J.B."/>
            <person name="Karnkowska A."/>
            <person name="Elias M."/>
            <person name="Hampl V."/>
        </authorList>
    </citation>
    <scope>NUCLEOTIDE SEQUENCE [LARGE SCALE GENOMIC DNA]</scope>
    <source>
        <strain evidence="9">NAU3</strain>
        <tissue evidence="9">Gut</tissue>
    </source>
</reference>
<feature type="coiled-coil region" evidence="7">
    <location>
        <begin position="197"/>
        <end position="249"/>
    </location>
</feature>
<comment type="subcellular location">
    <subcellularLocation>
        <location evidence="1">Cell projection</location>
        <location evidence="1">Cilium</location>
    </subcellularLocation>
</comment>
<evidence type="ECO:0000259" key="8">
    <source>
        <dbReference type="Pfam" id="PF13868"/>
    </source>
</evidence>
<dbReference type="InterPro" id="IPR043597">
    <property type="entry name" value="TPH_dom"/>
</dbReference>
<evidence type="ECO:0000256" key="2">
    <source>
        <dbReference type="ARBA" id="ARBA00023054"/>
    </source>
</evidence>
<keyword evidence="4" id="KW-0966">Cell projection</keyword>
<dbReference type="InterPro" id="IPR043596">
    <property type="entry name" value="CFAP53/TCHP"/>
</dbReference>
<evidence type="ECO:0000313" key="9">
    <source>
        <dbReference type="EMBL" id="KAK2958589.1"/>
    </source>
</evidence>
<evidence type="ECO:0000256" key="5">
    <source>
        <dbReference type="ARBA" id="ARBA00033747"/>
    </source>
</evidence>
<feature type="coiled-coil region" evidence="7">
    <location>
        <begin position="364"/>
        <end position="426"/>
    </location>
</feature>
<gene>
    <name evidence="9" type="ORF">BLNAU_6358</name>
</gene>
<evidence type="ECO:0000313" key="10">
    <source>
        <dbReference type="Proteomes" id="UP001281761"/>
    </source>
</evidence>
<keyword evidence="2 7" id="KW-0175">Coiled coil</keyword>
<keyword evidence="9" id="KW-0282">Flagellum</keyword>
<feature type="domain" description="Trichohyalin-plectin-homology" evidence="8">
    <location>
        <begin position="114"/>
        <end position="432"/>
    </location>
</feature>
<evidence type="ECO:0000256" key="4">
    <source>
        <dbReference type="ARBA" id="ARBA00023273"/>
    </source>
</evidence>
<proteinExistence type="inferred from homology"/>
<protein>
    <recommendedName>
        <fullName evidence="6">Cilia- and flagella-associated protein 53</fullName>
    </recommendedName>
</protein>
<dbReference type="PANTHER" id="PTHR31183">
    <property type="entry name" value="TRICHOPLEIN KERATIN FILAMENT-BINDING PROTEIN FAMILY MEMBER"/>
    <property type="match status" value="1"/>
</dbReference>
<keyword evidence="10" id="KW-1185">Reference proteome</keyword>
<comment type="caution">
    <text evidence="9">The sequence shown here is derived from an EMBL/GenBank/DDBJ whole genome shotgun (WGS) entry which is preliminary data.</text>
</comment>
<dbReference type="EMBL" id="JARBJD010000036">
    <property type="protein sequence ID" value="KAK2958589.1"/>
    <property type="molecule type" value="Genomic_DNA"/>
</dbReference>
<sequence length="520" mass="62504">MWGTVEPCTRPHQGGYTQTHFEIHSDARIERNLRKRSIEEQRAARRKDLERRRTALANLLREDEMRNLQEFQAKTETPEQRLERTRQRALQLKATREEEDNKTAAEIMERKYADESDEIRTKRSQLEALHIAADQLFQINQKRIAKASEGERDRYFAQVWEEERLKGVEEDNRRKARARQLTAEMMTKLGEQMEEIRERKMKDADLKKEEAALLEENLRNRRILEQQELDELNRERREKFREYKRFNKLAEMKALREAKEKRDEEIAFIQSVLDKEKKEMEAEQAVRDLHRHERILERELLLDEMRQQKDDEKELDRLLAEEAEAEYRKKQAVWQKEQDARDKLLKEVIEDRQRMIAQKRQQKIDEIEENYLEAARILDAIERDTSEADKAAAAKQRNYEIAKFQMEQAREKRQAAEDEITKERNFETKDAQYNLARLAAEKKAMSEIDRSRGDMQKYVHDLQEDLEEQPLSQPKARQRQMQVDLNKETQQLAKERTFRATQGNTTTTRGMQHYQKTGFW</sequence>